<sequence>MKIQNWGIFEFQKQMICQFNRLSGQKISLYQKFQKINRTYSLSNQKFCLIALSKDQSIIKNLNNSFCYIDSRILNISEYDDEKYEFSQDFTNIDVVNFNEQIQDYNLDDLIVYFDNELPSEIELQLKFRCNSIFVPNYNELYPYNLQSTHSNYKLRINIKTLLCQYGEIKNYTDFSCIPCDNNQIFSHQLLINKNVNQKMMFLLLVSNQLYQSQNQVIGDHILKVIQQLIVQNYLKIVSVVGQRVMNLVFQVILEHYVNNVIYIIQEVMDNFLLVRNSHVDYAQKIITLVSIQTLASILISVQITLIATKEYQKFLLIQYGISSILKQKLINNFNQNAHQLFLNNWFHCYILIKAN</sequence>
<dbReference type="PANTHER" id="PTHR11319">
    <property type="entry name" value="G PROTEIN-COUPLED RECEPTOR-RELATED"/>
    <property type="match status" value="1"/>
</dbReference>
<evidence type="ECO:0000313" key="1">
    <source>
        <dbReference type="EMBL" id="CAD8115615.1"/>
    </source>
</evidence>
<dbReference type="PANTHER" id="PTHR11319:SF35">
    <property type="entry name" value="OUTER MEMBRANE PROTEIN PMPC-RELATED"/>
    <property type="match status" value="1"/>
</dbReference>
<dbReference type="EMBL" id="CAJJDN010000109">
    <property type="protein sequence ID" value="CAD8115615.1"/>
    <property type="molecule type" value="Genomic_DNA"/>
</dbReference>
<comment type="caution">
    <text evidence="1">The sequence shown here is derived from an EMBL/GenBank/DDBJ whole genome shotgun (WGS) entry which is preliminary data.</text>
</comment>
<gene>
    <name evidence="1" type="ORF">PSON_ATCC_30995.1.T1090004</name>
</gene>
<name>A0A8S1QM51_9CILI</name>
<dbReference type="AlphaFoldDB" id="A0A8S1QM51"/>
<proteinExistence type="predicted"/>
<protein>
    <submittedName>
        <fullName evidence="1">Uncharacterized protein</fullName>
    </submittedName>
</protein>
<dbReference type="Proteomes" id="UP000692954">
    <property type="component" value="Unassembled WGS sequence"/>
</dbReference>
<accession>A0A8S1QM51</accession>
<reference evidence="1" key="1">
    <citation type="submission" date="2021-01" db="EMBL/GenBank/DDBJ databases">
        <authorList>
            <consortium name="Genoscope - CEA"/>
            <person name="William W."/>
        </authorList>
    </citation>
    <scope>NUCLEOTIDE SEQUENCE</scope>
</reference>
<organism evidence="1 2">
    <name type="scientific">Paramecium sonneborni</name>
    <dbReference type="NCBI Taxonomy" id="65129"/>
    <lineage>
        <taxon>Eukaryota</taxon>
        <taxon>Sar</taxon>
        <taxon>Alveolata</taxon>
        <taxon>Ciliophora</taxon>
        <taxon>Intramacronucleata</taxon>
        <taxon>Oligohymenophorea</taxon>
        <taxon>Peniculida</taxon>
        <taxon>Parameciidae</taxon>
        <taxon>Paramecium</taxon>
    </lineage>
</organism>
<evidence type="ECO:0000313" key="2">
    <source>
        <dbReference type="Proteomes" id="UP000692954"/>
    </source>
</evidence>
<keyword evidence="2" id="KW-1185">Reference proteome</keyword>